<dbReference type="GO" id="GO:0003824">
    <property type="term" value="F:catalytic activity"/>
    <property type="evidence" value="ECO:0007669"/>
    <property type="project" value="InterPro"/>
</dbReference>
<name>A0A8S2JWQ1_9BILA</name>
<accession>A0A8S2JWQ1</accession>
<organism evidence="3 4">
    <name type="scientific">Didymodactylos carnosus</name>
    <dbReference type="NCBI Taxonomy" id="1234261"/>
    <lineage>
        <taxon>Eukaryota</taxon>
        <taxon>Metazoa</taxon>
        <taxon>Spiralia</taxon>
        <taxon>Gnathifera</taxon>
        <taxon>Rotifera</taxon>
        <taxon>Eurotatoria</taxon>
        <taxon>Bdelloidea</taxon>
        <taxon>Philodinida</taxon>
        <taxon>Philodinidae</taxon>
        <taxon>Didymodactylos</taxon>
    </lineage>
</organism>
<protein>
    <recommendedName>
        <fullName evidence="1">Condensation domain-containing protein</fullName>
    </recommendedName>
</protein>
<dbReference type="InterPro" id="IPR001242">
    <property type="entry name" value="Condensation_dom"/>
</dbReference>
<dbReference type="EMBL" id="CAJNOK010007976">
    <property type="protein sequence ID" value="CAF1050606.1"/>
    <property type="molecule type" value="Genomic_DNA"/>
</dbReference>
<evidence type="ECO:0000313" key="4">
    <source>
        <dbReference type="Proteomes" id="UP000682733"/>
    </source>
</evidence>
<dbReference type="Pfam" id="PF00668">
    <property type="entry name" value="Condensation"/>
    <property type="match status" value="1"/>
</dbReference>
<feature type="domain" description="Condensation" evidence="1">
    <location>
        <begin position="19"/>
        <end position="118"/>
    </location>
</feature>
<dbReference type="Proteomes" id="UP000677228">
    <property type="component" value="Unassembled WGS sequence"/>
</dbReference>
<proteinExistence type="predicted"/>
<dbReference type="AlphaFoldDB" id="A0A8S2JWQ1"/>
<dbReference type="GO" id="GO:0031177">
    <property type="term" value="F:phosphopantetheine binding"/>
    <property type="evidence" value="ECO:0007669"/>
    <property type="project" value="TreeGrafter"/>
</dbReference>
<comment type="caution">
    <text evidence="3">The sequence shown here is derived from an EMBL/GenBank/DDBJ whole genome shotgun (WGS) entry which is preliminary data.</text>
</comment>
<dbReference type="GO" id="GO:0044550">
    <property type="term" value="P:secondary metabolite biosynthetic process"/>
    <property type="evidence" value="ECO:0007669"/>
    <property type="project" value="TreeGrafter"/>
</dbReference>
<dbReference type="Proteomes" id="UP000682733">
    <property type="component" value="Unassembled WGS sequence"/>
</dbReference>
<gene>
    <name evidence="2" type="ORF">OVA965_LOCUS16920</name>
    <name evidence="3" type="ORF">TMI583_LOCUS16931</name>
</gene>
<dbReference type="GO" id="GO:0043041">
    <property type="term" value="P:amino acid activation for nonribosomal peptide biosynthetic process"/>
    <property type="evidence" value="ECO:0007669"/>
    <property type="project" value="TreeGrafter"/>
</dbReference>
<evidence type="ECO:0000313" key="3">
    <source>
        <dbReference type="EMBL" id="CAF3817434.1"/>
    </source>
</evidence>
<reference evidence="3" key="1">
    <citation type="submission" date="2021-02" db="EMBL/GenBank/DDBJ databases">
        <authorList>
            <person name="Nowell W R."/>
        </authorList>
    </citation>
    <scope>NUCLEOTIDE SEQUENCE</scope>
</reference>
<dbReference type="EMBL" id="CAJOBA010007989">
    <property type="protein sequence ID" value="CAF3817434.1"/>
    <property type="molecule type" value="Genomic_DNA"/>
</dbReference>
<evidence type="ECO:0000313" key="2">
    <source>
        <dbReference type="EMBL" id="CAF1050606.1"/>
    </source>
</evidence>
<sequence length="147" mass="17338">MTWQRRGSNTVRLKSSDHYIFLYKLTGGEKDLCIGSMNENRYRQELHNIIGMFVNTLPYRLTLDPTLSFKNLLMQVQQLCLDILEYSYFPYQQIIQLHRTKHQQSLLPFIQIIFQFETSSQLSNDIGLDENILCQLVDDNKVLSLFV</sequence>
<dbReference type="GO" id="GO:0005737">
    <property type="term" value="C:cytoplasm"/>
    <property type="evidence" value="ECO:0007669"/>
    <property type="project" value="TreeGrafter"/>
</dbReference>
<dbReference type="PANTHER" id="PTHR45527">
    <property type="entry name" value="NONRIBOSOMAL PEPTIDE SYNTHETASE"/>
    <property type="match status" value="1"/>
</dbReference>
<evidence type="ECO:0000259" key="1">
    <source>
        <dbReference type="Pfam" id="PF00668"/>
    </source>
</evidence>
<dbReference type="SUPFAM" id="SSF52777">
    <property type="entry name" value="CoA-dependent acyltransferases"/>
    <property type="match status" value="1"/>
</dbReference>
<dbReference type="Gene3D" id="3.30.559.30">
    <property type="entry name" value="Nonribosomal peptide synthetase, condensation domain"/>
    <property type="match status" value="1"/>
</dbReference>
<dbReference type="PANTHER" id="PTHR45527:SF1">
    <property type="entry name" value="FATTY ACID SYNTHASE"/>
    <property type="match status" value="1"/>
</dbReference>